<dbReference type="InterPro" id="IPR026767">
    <property type="entry name" value="Tmem151"/>
</dbReference>
<dbReference type="Pfam" id="PF14857">
    <property type="entry name" value="TMEM151"/>
    <property type="match status" value="2"/>
</dbReference>
<dbReference type="AlphaFoldDB" id="A0A914GQ57"/>
<keyword evidence="5 6" id="KW-0472">Membrane</keyword>
<sequence>MSSPFETAPTNNKTIRAHRLSVSRLVCNHFHWKCLITSLMISICIAHVLYCQLNGWQNDGNRTASTHLSSSAHSSATNLCSNGYISVISVVLGATFYFIYLSECWHHYAQLGLLPRYSVGQVLELVETMRAAIPVVWWKSICYHYVRRSRRVMRYRNGDAISTTQVYYERVNSNSSGNVFLYDECGYKDLSKRLLDLNQFSAIRMRFSKGFVFACLQAANEFEDQRTRFFAENEMRDDYMEVREGLDLANLPFVERLLVFPERKKRNVPKPTNNAAQNDNSDDNVQLQLPWWLCPWVYWLASLVLCSWPLRLIAECQTARVHFQVTKLFGTNYLSPSSVNYTGALTRTSTMESHELEEANRRNYLIVPSYSEAILLDPMEQNREFLQPANLFRQILSYPRRHVTPTVPGNDTAVHSTYGAIVDHRHRNFRIQKNGGETTAANEMAMTRSQSISFFSEGTDNFCTTNNRRRPQPNHLPCRTRTAFCRQHYQPPPLRSITISEGIDAIPSTQSGPSKATANGANMFDALRAVPKRSQQQRVGTDREPLLEFVRTDLDQLEMHNFTFQQMPAPDEPPPPYELALRYCSPLYQRLRHSVQSLSSTLFQQNSTRDLRQYAMDGPASSSRQC</sequence>
<accession>A0A914GQ57</accession>
<dbReference type="PANTHER" id="PTHR31893">
    <property type="entry name" value="TRANSMEMBRANE PROTEIN 151 HOMOLOG"/>
    <property type="match status" value="1"/>
</dbReference>
<dbReference type="GO" id="GO:0016020">
    <property type="term" value="C:membrane"/>
    <property type="evidence" value="ECO:0007669"/>
    <property type="project" value="UniProtKB-SubCell"/>
</dbReference>
<evidence type="ECO:0000256" key="6">
    <source>
        <dbReference type="SAM" id="Phobius"/>
    </source>
</evidence>
<comment type="subcellular location">
    <subcellularLocation>
        <location evidence="1">Membrane</location>
        <topology evidence="1">Multi-pass membrane protein</topology>
    </subcellularLocation>
</comment>
<name>A0A914GQ57_GLORO</name>
<dbReference type="Proteomes" id="UP000887572">
    <property type="component" value="Unplaced"/>
</dbReference>
<keyword evidence="3 6" id="KW-0812">Transmembrane</keyword>
<comment type="similarity">
    <text evidence="2">Belongs to the TMEM151 family.</text>
</comment>
<keyword evidence="7" id="KW-1185">Reference proteome</keyword>
<evidence type="ECO:0000256" key="1">
    <source>
        <dbReference type="ARBA" id="ARBA00004141"/>
    </source>
</evidence>
<organism evidence="7 8">
    <name type="scientific">Globodera rostochiensis</name>
    <name type="common">Golden nematode worm</name>
    <name type="synonym">Heterodera rostochiensis</name>
    <dbReference type="NCBI Taxonomy" id="31243"/>
    <lineage>
        <taxon>Eukaryota</taxon>
        <taxon>Metazoa</taxon>
        <taxon>Ecdysozoa</taxon>
        <taxon>Nematoda</taxon>
        <taxon>Chromadorea</taxon>
        <taxon>Rhabditida</taxon>
        <taxon>Tylenchina</taxon>
        <taxon>Tylenchomorpha</taxon>
        <taxon>Tylenchoidea</taxon>
        <taxon>Heteroderidae</taxon>
        <taxon>Heteroderinae</taxon>
        <taxon>Globodera</taxon>
    </lineage>
</organism>
<evidence type="ECO:0000313" key="7">
    <source>
        <dbReference type="Proteomes" id="UP000887572"/>
    </source>
</evidence>
<reference evidence="8" key="1">
    <citation type="submission" date="2022-11" db="UniProtKB">
        <authorList>
            <consortium name="WormBaseParasite"/>
        </authorList>
    </citation>
    <scope>IDENTIFICATION</scope>
</reference>
<feature type="transmembrane region" description="Helical" evidence="6">
    <location>
        <begin position="30"/>
        <end position="50"/>
    </location>
</feature>
<evidence type="ECO:0000256" key="4">
    <source>
        <dbReference type="ARBA" id="ARBA00022989"/>
    </source>
</evidence>
<feature type="transmembrane region" description="Helical" evidence="6">
    <location>
        <begin position="84"/>
        <end position="108"/>
    </location>
</feature>
<evidence type="ECO:0000256" key="3">
    <source>
        <dbReference type="ARBA" id="ARBA00022692"/>
    </source>
</evidence>
<proteinExistence type="inferred from homology"/>
<evidence type="ECO:0000256" key="2">
    <source>
        <dbReference type="ARBA" id="ARBA00009583"/>
    </source>
</evidence>
<dbReference type="PANTHER" id="PTHR31893:SF5">
    <property type="entry name" value="TRANSMEMBRANE PROTEIN 151 HOMOLOG"/>
    <property type="match status" value="1"/>
</dbReference>
<evidence type="ECO:0000313" key="8">
    <source>
        <dbReference type="WBParaSite" id="Gr19_v10_g10144.t1"/>
    </source>
</evidence>
<protein>
    <submittedName>
        <fullName evidence="8">Transmembrane protein 151B</fullName>
    </submittedName>
</protein>
<keyword evidence="4 6" id="KW-1133">Transmembrane helix</keyword>
<evidence type="ECO:0000256" key="5">
    <source>
        <dbReference type="ARBA" id="ARBA00023136"/>
    </source>
</evidence>
<dbReference type="WBParaSite" id="Gr19_v10_g10144.t1">
    <property type="protein sequence ID" value="Gr19_v10_g10144.t1"/>
    <property type="gene ID" value="Gr19_v10_g10144"/>
</dbReference>